<dbReference type="Gene3D" id="1.20.120.220">
    <property type="entry name" value="ATP synthase, F0 complex, subunit A"/>
    <property type="match status" value="1"/>
</dbReference>
<reference evidence="13" key="1">
    <citation type="submission" date="2017-12" db="EMBL/GenBank/DDBJ databases">
        <title>Characterization and phylogenetic analysis of the mitochondrial genome of northern shrimp Pandalus borealis.</title>
        <authorList>
            <person name="Li J.T."/>
            <person name="Xiao J."/>
        </authorList>
    </citation>
    <scope>NUCLEOTIDE SEQUENCE</scope>
    <source>
        <tissue evidence="13">Muscle</tissue>
    </source>
</reference>
<feature type="transmembrane region" description="Helical" evidence="12">
    <location>
        <begin position="15"/>
        <end position="37"/>
    </location>
</feature>
<dbReference type="GO" id="GO:0045259">
    <property type="term" value="C:proton-transporting ATP synthase complex"/>
    <property type="evidence" value="ECO:0007669"/>
    <property type="project" value="UniProtKB-KW"/>
</dbReference>
<evidence type="ECO:0000256" key="1">
    <source>
        <dbReference type="ARBA" id="ARBA00004141"/>
    </source>
</evidence>
<dbReference type="PANTHER" id="PTHR11410">
    <property type="entry name" value="ATP SYNTHASE SUBUNIT A"/>
    <property type="match status" value="1"/>
</dbReference>
<keyword evidence="4" id="KW-0138">CF(0)</keyword>
<dbReference type="InterPro" id="IPR035908">
    <property type="entry name" value="F0_ATP_A_sf"/>
</dbReference>
<dbReference type="SUPFAM" id="SSF81336">
    <property type="entry name" value="F1F0 ATP synthase subunit A"/>
    <property type="match status" value="1"/>
</dbReference>
<keyword evidence="6" id="KW-0375">Hydrogen ion transport</keyword>
<evidence type="ECO:0000256" key="9">
    <source>
        <dbReference type="ARBA" id="ARBA00023136"/>
    </source>
</evidence>
<keyword evidence="9 12" id="KW-0472">Membrane</keyword>
<dbReference type="InterPro" id="IPR045083">
    <property type="entry name" value="ATP_synth_F0_asu_bact/mt"/>
</dbReference>
<feature type="transmembrane region" description="Helical" evidence="12">
    <location>
        <begin position="71"/>
        <end position="93"/>
    </location>
</feature>
<dbReference type="PROSITE" id="PS00449">
    <property type="entry name" value="ATPASE_A"/>
    <property type="match status" value="1"/>
</dbReference>
<evidence type="ECO:0000313" key="13">
    <source>
        <dbReference type="EMBL" id="BBB86764.1"/>
    </source>
</evidence>
<evidence type="ECO:0000256" key="7">
    <source>
        <dbReference type="ARBA" id="ARBA00022989"/>
    </source>
</evidence>
<gene>
    <name evidence="13" type="primary">ATP6</name>
</gene>
<dbReference type="GO" id="GO:0046933">
    <property type="term" value="F:proton-transporting ATP synthase activity, rotational mechanism"/>
    <property type="evidence" value="ECO:0007669"/>
    <property type="project" value="TreeGrafter"/>
</dbReference>
<keyword evidence="10" id="KW-0066">ATP synthesis</keyword>
<keyword evidence="7 12" id="KW-1133">Transmembrane helix</keyword>
<feature type="transmembrane region" description="Helical" evidence="12">
    <location>
        <begin position="126"/>
        <end position="145"/>
    </location>
</feature>
<proteinExistence type="inferred from homology"/>
<evidence type="ECO:0000256" key="8">
    <source>
        <dbReference type="ARBA" id="ARBA00023065"/>
    </source>
</evidence>
<evidence type="ECO:0000256" key="11">
    <source>
        <dbReference type="RuleBase" id="RU004450"/>
    </source>
</evidence>
<keyword evidence="13" id="KW-0496">Mitochondrion</keyword>
<dbReference type="AlphaFoldDB" id="A0A348AE58"/>
<keyword evidence="8" id="KW-0406">Ion transport</keyword>
<name>A0A348AE58_PANBO</name>
<comment type="subcellular location">
    <subcellularLocation>
        <location evidence="1">Membrane</location>
        <topology evidence="1">Multi-pass membrane protein</topology>
    </subcellularLocation>
    <subcellularLocation>
        <location evidence="11">Mitochondrion inner membrane</location>
        <topology evidence="11">Multi-pass membrane protein</topology>
    </subcellularLocation>
</comment>
<evidence type="ECO:0000256" key="12">
    <source>
        <dbReference type="SAM" id="Phobius"/>
    </source>
</evidence>
<dbReference type="PANTHER" id="PTHR11410:SF0">
    <property type="entry name" value="ATP SYNTHASE SUBUNIT A"/>
    <property type="match status" value="1"/>
</dbReference>
<evidence type="ECO:0000256" key="3">
    <source>
        <dbReference type="ARBA" id="ARBA00022448"/>
    </source>
</evidence>
<organism evidence="13">
    <name type="scientific">Pandalus borealis</name>
    <name type="common">Northern red shrimp</name>
    <dbReference type="NCBI Taxonomy" id="6703"/>
    <lineage>
        <taxon>Eukaryota</taxon>
        <taxon>Metazoa</taxon>
        <taxon>Ecdysozoa</taxon>
        <taxon>Arthropoda</taxon>
        <taxon>Crustacea</taxon>
        <taxon>Multicrustacea</taxon>
        <taxon>Malacostraca</taxon>
        <taxon>Eumalacostraca</taxon>
        <taxon>Eucarida</taxon>
        <taxon>Decapoda</taxon>
        <taxon>Pleocyemata</taxon>
        <taxon>Caridea</taxon>
        <taxon>Pandaloidea</taxon>
        <taxon>Pandalidae</taxon>
        <taxon>Pandalus</taxon>
    </lineage>
</organism>
<keyword evidence="3" id="KW-0813">Transport</keyword>
<dbReference type="GO" id="GO:0005743">
    <property type="term" value="C:mitochondrial inner membrane"/>
    <property type="evidence" value="ECO:0007669"/>
    <property type="project" value="UniProtKB-SubCell"/>
</dbReference>
<keyword evidence="5 12" id="KW-0812">Transmembrane</keyword>
<feature type="transmembrane region" description="Helical" evidence="12">
    <location>
        <begin position="157"/>
        <end position="176"/>
    </location>
</feature>
<protein>
    <recommendedName>
        <fullName evidence="11">ATP synthase subunit a</fullName>
    </recommendedName>
</protein>
<evidence type="ECO:0000256" key="2">
    <source>
        <dbReference type="ARBA" id="ARBA00006810"/>
    </source>
</evidence>
<dbReference type="InterPro" id="IPR023011">
    <property type="entry name" value="ATP_synth_F0_asu_AS"/>
</dbReference>
<feature type="transmembrane region" description="Helical" evidence="12">
    <location>
        <begin position="99"/>
        <end position="119"/>
    </location>
</feature>
<geneLocation type="mitochondrion" evidence="13"/>
<evidence type="ECO:0000256" key="4">
    <source>
        <dbReference type="ARBA" id="ARBA00022547"/>
    </source>
</evidence>
<dbReference type="PRINTS" id="PR00123">
    <property type="entry name" value="ATPASEA"/>
</dbReference>
<feature type="transmembrane region" description="Helical" evidence="12">
    <location>
        <begin position="197"/>
        <end position="221"/>
    </location>
</feature>
<sequence>MMTNLFSGFDPSSSILALSLNWMSTFLGFFFIPYLFWGMPSRASLGWSLIMEALHKEFKTLLGDKEKGTTLIFVSVFTVILFNNVLGLVPYVFTSTSHLAMSLAISLPLWVAFMLYGWFKKTQHMFAHLVPLGTPWTLMPLMVLIETVSNLIRPITLAVRLSANMIAGHLLLTLLGSNGPHVNSPTIMQWLMMGQSLLLILEVAVSIIQAYVFTVLVTLYASEID</sequence>
<evidence type="ECO:0000256" key="10">
    <source>
        <dbReference type="ARBA" id="ARBA00023310"/>
    </source>
</evidence>
<dbReference type="EMBL" id="LC341266">
    <property type="protein sequence ID" value="BBB86764.1"/>
    <property type="molecule type" value="Genomic_DNA"/>
</dbReference>
<evidence type="ECO:0000256" key="5">
    <source>
        <dbReference type="ARBA" id="ARBA00022692"/>
    </source>
</evidence>
<comment type="similarity">
    <text evidence="2">Belongs to the ATPase A chain family.</text>
</comment>
<accession>A0A348AE58</accession>
<dbReference type="Pfam" id="PF00119">
    <property type="entry name" value="ATP-synt_A"/>
    <property type="match status" value="1"/>
</dbReference>
<dbReference type="CDD" id="cd00310">
    <property type="entry name" value="ATP-synt_Fo_a_6"/>
    <property type="match status" value="1"/>
</dbReference>
<evidence type="ECO:0000256" key="6">
    <source>
        <dbReference type="ARBA" id="ARBA00022781"/>
    </source>
</evidence>
<dbReference type="NCBIfam" id="TIGR01131">
    <property type="entry name" value="ATP_synt_6_or_A"/>
    <property type="match status" value="1"/>
</dbReference>
<dbReference type="InterPro" id="IPR000568">
    <property type="entry name" value="ATP_synth_F0_asu"/>
</dbReference>